<sequence length="105" mass="11918">MPMRATIAKWVEIVAVRLPDSVAKQMDVHEDSAVELAVEDHRLTVTPARPRYTLDEVLAGATPAKSIGVTPRRISVTSNYHPPFRYSNQDFLGCADQKYKYTFYF</sequence>
<dbReference type="AlphaFoldDB" id="A0A1G7LGF3"/>
<organism evidence="1 2">
    <name type="scientific">Limimonas halophila</name>
    <dbReference type="NCBI Taxonomy" id="1082479"/>
    <lineage>
        <taxon>Bacteria</taxon>
        <taxon>Pseudomonadati</taxon>
        <taxon>Pseudomonadota</taxon>
        <taxon>Alphaproteobacteria</taxon>
        <taxon>Rhodospirillales</taxon>
        <taxon>Rhodovibrionaceae</taxon>
        <taxon>Limimonas</taxon>
    </lineage>
</organism>
<dbReference type="Gene3D" id="2.10.260.10">
    <property type="match status" value="1"/>
</dbReference>
<evidence type="ECO:0000313" key="1">
    <source>
        <dbReference type="EMBL" id="SDF48555.1"/>
    </source>
</evidence>
<dbReference type="GO" id="GO:0097351">
    <property type="term" value="F:toxin sequestering activity"/>
    <property type="evidence" value="ECO:0007669"/>
    <property type="project" value="InterPro"/>
</dbReference>
<name>A0A1G7LGF3_9PROT</name>
<dbReference type="InterPro" id="IPR039052">
    <property type="entry name" value="Antitox_PemI-like"/>
</dbReference>
<dbReference type="PANTHER" id="PTHR40516:SF1">
    <property type="entry name" value="ANTITOXIN CHPS-RELATED"/>
    <property type="match status" value="1"/>
</dbReference>
<dbReference type="SUPFAM" id="SSF89447">
    <property type="entry name" value="AbrB/MazE/MraZ-like"/>
    <property type="match status" value="1"/>
</dbReference>
<accession>A0A1G7LGF3</accession>
<reference evidence="1 2" key="1">
    <citation type="submission" date="2016-10" db="EMBL/GenBank/DDBJ databases">
        <authorList>
            <person name="de Groot N.N."/>
        </authorList>
    </citation>
    <scope>NUCLEOTIDE SEQUENCE [LARGE SCALE GENOMIC DNA]</scope>
    <source>
        <strain evidence="1 2">DSM 25584</strain>
    </source>
</reference>
<dbReference type="InterPro" id="IPR037914">
    <property type="entry name" value="SpoVT-AbrB_sf"/>
</dbReference>
<dbReference type="PANTHER" id="PTHR40516">
    <property type="entry name" value="ANTITOXIN CHPS-RELATED"/>
    <property type="match status" value="1"/>
</dbReference>
<dbReference type="Proteomes" id="UP000199415">
    <property type="component" value="Unassembled WGS sequence"/>
</dbReference>
<dbReference type="EMBL" id="FNCE01000001">
    <property type="protein sequence ID" value="SDF48555.1"/>
    <property type="molecule type" value="Genomic_DNA"/>
</dbReference>
<protein>
    <submittedName>
        <fullName evidence="1">Antitoxin component of the MazEF toxin-antitoxin module</fullName>
    </submittedName>
</protein>
<gene>
    <name evidence="1" type="ORF">SAMN05216241_101240</name>
</gene>
<keyword evidence="2" id="KW-1185">Reference proteome</keyword>
<proteinExistence type="predicted"/>
<evidence type="ECO:0000313" key="2">
    <source>
        <dbReference type="Proteomes" id="UP000199415"/>
    </source>
</evidence>